<name>A0A1U8IGD4_GOSHI</name>
<accession>A0A1U8IGD4</accession>
<reference evidence="1" key="1">
    <citation type="journal article" date="2020" name="Nat. Genet.">
        <title>Genomic diversifications of five Gossypium allopolyploid species and their impact on cotton improvement.</title>
        <authorList>
            <person name="Chen Z.J."/>
            <person name="Sreedasyam A."/>
            <person name="Ando A."/>
            <person name="Song Q."/>
            <person name="De Santiago L.M."/>
            <person name="Hulse-Kemp A.M."/>
            <person name="Ding M."/>
            <person name="Ye W."/>
            <person name="Kirkbride R.C."/>
            <person name="Jenkins J."/>
            <person name="Plott C."/>
            <person name="Lovell J."/>
            <person name="Lin Y.M."/>
            <person name="Vaughn R."/>
            <person name="Liu B."/>
            <person name="Simpson S."/>
            <person name="Scheffler B.E."/>
            <person name="Wen L."/>
            <person name="Saski C.A."/>
            <person name="Grover C.E."/>
            <person name="Hu G."/>
            <person name="Conover J.L."/>
            <person name="Carlson J.W."/>
            <person name="Shu S."/>
            <person name="Boston L.B."/>
            <person name="Williams M."/>
            <person name="Peterson D.G."/>
            <person name="McGee K."/>
            <person name="Jones D.C."/>
            <person name="Wendel J.F."/>
            <person name="Stelly D.M."/>
            <person name="Grimwood J."/>
            <person name="Schmutz J."/>
        </authorList>
    </citation>
    <scope>NUCLEOTIDE SEQUENCE [LARGE SCALE GENOMIC DNA]</scope>
    <source>
        <strain evidence="1">cv. TM-1</strain>
    </source>
</reference>
<dbReference type="PANTHER" id="PTHR46148:SF44">
    <property type="entry name" value="GAG-POL POLYPROTEIN"/>
    <property type="match status" value="1"/>
</dbReference>
<evidence type="ECO:0000313" key="1">
    <source>
        <dbReference type="Proteomes" id="UP000818029"/>
    </source>
</evidence>
<organism evidence="1 2">
    <name type="scientific">Gossypium hirsutum</name>
    <name type="common">Upland cotton</name>
    <name type="synonym">Gossypium mexicanum</name>
    <dbReference type="NCBI Taxonomy" id="3635"/>
    <lineage>
        <taxon>Eukaryota</taxon>
        <taxon>Viridiplantae</taxon>
        <taxon>Streptophyta</taxon>
        <taxon>Embryophyta</taxon>
        <taxon>Tracheophyta</taxon>
        <taxon>Spermatophyta</taxon>
        <taxon>Magnoliopsida</taxon>
        <taxon>eudicotyledons</taxon>
        <taxon>Gunneridae</taxon>
        <taxon>Pentapetalae</taxon>
        <taxon>rosids</taxon>
        <taxon>malvids</taxon>
        <taxon>Malvales</taxon>
        <taxon>Malvaceae</taxon>
        <taxon>Malvoideae</taxon>
        <taxon>Gossypium</taxon>
    </lineage>
</organism>
<gene>
    <name evidence="2" type="primary">LOC107894677</name>
</gene>
<evidence type="ECO:0000313" key="2">
    <source>
        <dbReference type="RefSeq" id="XP_016675418.1"/>
    </source>
</evidence>
<dbReference type="GeneID" id="107894677"/>
<dbReference type="Proteomes" id="UP000818029">
    <property type="component" value="Chromosome A13"/>
</dbReference>
<dbReference type="KEGG" id="ghi:107894677"/>
<evidence type="ECO:0008006" key="3">
    <source>
        <dbReference type="Google" id="ProtNLM"/>
    </source>
</evidence>
<reference evidence="2" key="2">
    <citation type="submission" date="2025-08" db="UniProtKB">
        <authorList>
            <consortium name="RefSeq"/>
        </authorList>
    </citation>
    <scope>IDENTIFICATION</scope>
</reference>
<protein>
    <recommendedName>
        <fullName evidence="3">DNA/RNA polymerases superfamily protein</fullName>
    </recommendedName>
</protein>
<dbReference type="PANTHER" id="PTHR46148">
    <property type="entry name" value="CHROMO DOMAIN-CONTAINING PROTEIN"/>
    <property type="match status" value="1"/>
</dbReference>
<proteinExistence type="predicted"/>
<dbReference type="PaxDb" id="3635-A0A1U8IGD4"/>
<dbReference type="RefSeq" id="XP_016675418.1">
    <property type="nucleotide sequence ID" value="XM_016819929.1"/>
</dbReference>
<dbReference type="OrthoDB" id="998058at2759"/>
<dbReference type="AlphaFoldDB" id="A0A1U8IGD4"/>
<sequence length="148" mass="17457">MAPYEALYDRRCRSPVCWTELNERKVVGPKLIQETESTVKKIRERLRIAFDRQKSYTDLKQRDIEYSIGDKVFLKVSHWKKILRFGLKDPSHVISIEDIEIRPDLSYKEESVKILAHECIPALADETLYNIPVCGLEYVYPSKFKLCY</sequence>
<keyword evidence="1" id="KW-1185">Reference proteome</keyword>